<keyword evidence="2" id="KW-1185">Reference proteome</keyword>
<reference evidence="1" key="1">
    <citation type="submission" date="2019-10" db="EMBL/GenBank/DDBJ databases">
        <authorList>
            <consortium name="DOE Joint Genome Institute"/>
            <person name="Kuo A."/>
            <person name="Miyauchi S."/>
            <person name="Kiss E."/>
            <person name="Drula E."/>
            <person name="Kohler A."/>
            <person name="Sanchez-Garcia M."/>
            <person name="Andreopoulos B."/>
            <person name="Barry K.W."/>
            <person name="Bonito G."/>
            <person name="Buee M."/>
            <person name="Carver A."/>
            <person name="Chen C."/>
            <person name="Cichocki N."/>
            <person name="Clum A."/>
            <person name="Culley D."/>
            <person name="Crous P.W."/>
            <person name="Fauchery L."/>
            <person name="Girlanda M."/>
            <person name="Hayes R."/>
            <person name="Keri Z."/>
            <person name="Labutti K."/>
            <person name="Lipzen A."/>
            <person name="Lombard V."/>
            <person name="Magnuson J."/>
            <person name="Maillard F."/>
            <person name="Morin E."/>
            <person name="Murat C."/>
            <person name="Nolan M."/>
            <person name="Ohm R."/>
            <person name="Pangilinan J."/>
            <person name="Pereira M."/>
            <person name="Perotto S."/>
            <person name="Peter M."/>
            <person name="Riley R."/>
            <person name="Sitrit Y."/>
            <person name="Stielow B."/>
            <person name="Szollosi G."/>
            <person name="Zifcakova L."/>
            <person name="Stursova M."/>
            <person name="Spatafora J.W."/>
            <person name="Tedersoo L."/>
            <person name="Vaario L.-M."/>
            <person name="Yamada A."/>
            <person name="Yan M."/>
            <person name="Wang P."/>
            <person name="Xu J."/>
            <person name="Bruns T."/>
            <person name="Baldrian P."/>
            <person name="Vilgalys R."/>
            <person name="Henrissat B."/>
            <person name="Grigoriev I.V."/>
            <person name="Hibbett D."/>
            <person name="Nagy L.G."/>
            <person name="Martin F.M."/>
        </authorList>
    </citation>
    <scope>NUCLEOTIDE SEQUENCE</scope>
    <source>
        <strain evidence="1">P2</strain>
    </source>
</reference>
<protein>
    <submittedName>
        <fullName evidence="1">Uncharacterized protein</fullName>
    </submittedName>
</protein>
<reference evidence="1" key="2">
    <citation type="journal article" date="2020" name="Nat. Commun.">
        <title>Large-scale genome sequencing of mycorrhizal fungi provides insights into the early evolution of symbiotic traits.</title>
        <authorList>
            <person name="Miyauchi S."/>
            <person name="Kiss E."/>
            <person name="Kuo A."/>
            <person name="Drula E."/>
            <person name="Kohler A."/>
            <person name="Sanchez-Garcia M."/>
            <person name="Morin E."/>
            <person name="Andreopoulos B."/>
            <person name="Barry K.W."/>
            <person name="Bonito G."/>
            <person name="Buee M."/>
            <person name="Carver A."/>
            <person name="Chen C."/>
            <person name="Cichocki N."/>
            <person name="Clum A."/>
            <person name="Culley D."/>
            <person name="Crous P.W."/>
            <person name="Fauchery L."/>
            <person name="Girlanda M."/>
            <person name="Hayes R.D."/>
            <person name="Keri Z."/>
            <person name="LaButti K."/>
            <person name="Lipzen A."/>
            <person name="Lombard V."/>
            <person name="Magnuson J."/>
            <person name="Maillard F."/>
            <person name="Murat C."/>
            <person name="Nolan M."/>
            <person name="Ohm R.A."/>
            <person name="Pangilinan J."/>
            <person name="Pereira M.F."/>
            <person name="Perotto S."/>
            <person name="Peter M."/>
            <person name="Pfister S."/>
            <person name="Riley R."/>
            <person name="Sitrit Y."/>
            <person name="Stielow J.B."/>
            <person name="Szollosi G."/>
            <person name="Zifcakova L."/>
            <person name="Stursova M."/>
            <person name="Spatafora J.W."/>
            <person name="Tedersoo L."/>
            <person name="Vaario L.M."/>
            <person name="Yamada A."/>
            <person name="Yan M."/>
            <person name="Wang P."/>
            <person name="Xu J."/>
            <person name="Bruns T."/>
            <person name="Baldrian P."/>
            <person name="Vilgalys R."/>
            <person name="Dunand C."/>
            <person name="Henrissat B."/>
            <person name="Grigoriev I.V."/>
            <person name="Hibbett D."/>
            <person name="Nagy L.G."/>
            <person name="Martin F.M."/>
        </authorList>
    </citation>
    <scope>NUCLEOTIDE SEQUENCE</scope>
    <source>
        <strain evidence="1">P2</strain>
    </source>
</reference>
<comment type="caution">
    <text evidence="1">The sequence shown here is derived from an EMBL/GenBank/DDBJ whole genome shotgun (WGS) entry which is preliminary data.</text>
</comment>
<organism evidence="1 2">
    <name type="scientific">Thelephora ganbajun</name>
    <name type="common">Ganba fungus</name>
    <dbReference type="NCBI Taxonomy" id="370292"/>
    <lineage>
        <taxon>Eukaryota</taxon>
        <taxon>Fungi</taxon>
        <taxon>Dikarya</taxon>
        <taxon>Basidiomycota</taxon>
        <taxon>Agaricomycotina</taxon>
        <taxon>Agaricomycetes</taxon>
        <taxon>Thelephorales</taxon>
        <taxon>Thelephoraceae</taxon>
        <taxon>Thelephora</taxon>
    </lineage>
</organism>
<accession>A0ACB6Z5W7</accession>
<gene>
    <name evidence="1" type="ORF">BDM02DRAFT_3120960</name>
</gene>
<dbReference type="EMBL" id="MU118109">
    <property type="protein sequence ID" value="KAF9644998.1"/>
    <property type="molecule type" value="Genomic_DNA"/>
</dbReference>
<evidence type="ECO:0000313" key="1">
    <source>
        <dbReference type="EMBL" id="KAF9644998.1"/>
    </source>
</evidence>
<dbReference type="Proteomes" id="UP000886501">
    <property type="component" value="Unassembled WGS sequence"/>
</dbReference>
<evidence type="ECO:0000313" key="2">
    <source>
        <dbReference type="Proteomes" id="UP000886501"/>
    </source>
</evidence>
<name>A0ACB6Z5W7_THEGA</name>
<sequence length="92" mass="10154">MVVLADEVLESFFDQDFSGTFRLELTPLDELPTSSSGSSAGCGHPSRPTTTRGFSTSYRTRSDGRLENTRLNICQRSVGTPLWKNPRLAQVC</sequence>
<proteinExistence type="predicted"/>